<dbReference type="GO" id="GO:0004553">
    <property type="term" value="F:hydrolase activity, hydrolyzing O-glycosyl compounds"/>
    <property type="evidence" value="ECO:0007669"/>
    <property type="project" value="InterPro"/>
</dbReference>
<dbReference type="AlphaFoldDB" id="A0A067CEF5"/>
<evidence type="ECO:0000313" key="3">
    <source>
        <dbReference type="EMBL" id="KDO29129.1"/>
    </source>
</evidence>
<feature type="chain" id="PRO_5001634452" description="Carbohydrate-binding domain-containing protein" evidence="1">
    <location>
        <begin position="23"/>
        <end position="364"/>
    </location>
</feature>
<name>A0A067CEF5_SAPPC</name>
<sequence length="364" mass="40962">MVAFRLLMLAAVVAGAAPSACTFESSYPRRYAVQHLDGAILDVDGQLDDAGWTNVPWSEPFVDIRGGSFAAPWFETRIKMRYDDAFLYIGAHMEETEVWANVTTRNEVIFYDNDFEIFVDATGSTHNYKEFEMNAINTTWNLLLNKPYRDNGHENSTRVDPRFGFDLLPFGLRSGVYMKGSPNHPNQRLKYWTAEVALPLAGLVAGTTAIVPPTDQSFWRINFSRVEYIVQIVDGKYEKIPGLSEDNWVWSPQGQIAMHMPEKWGYIQFQRHSAASPVPMDLAWPVRYLAFQVYYAQAAYVAAHAVYASSLTALTPYFGSGHDVLECIHLTLRVSSQGYEAVVAARKATTSVARITHEGYLTVT</sequence>
<dbReference type="SUPFAM" id="SSF49344">
    <property type="entry name" value="CBD9-like"/>
    <property type="match status" value="1"/>
</dbReference>
<evidence type="ECO:0000259" key="2">
    <source>
        <dbReference type="Pfam" id="PF06452"/>
    </source>
</evidence>
<dbReference type="VEuPathDB" id="FungiDB:SPRG_06184"/>
<organism evidence="3 4">
    <name type="scientific">Saprolegnia parasitica (strain CBS 223.65)</name>
    <dbReference type="NCBI Taxonomy" id="695850"/>
    <lineage>
        <taxon>Eukaryota</taxon>
        <taxon>Sar</taxon>
        <taxon>Stramenopiles</taxon>
        <taxon>Oomycota</taxon>
        <taxon>Saprolegniomycetes</taxon>
        <taxon>Saprolegniales</taxon>
        <taxon>Saprolegniaceae</taxon>
        <taxon>Saprolegnia</taxon>
    </lineage>
</organism>
<accession>A0A067CEF5</accession>
<dbReference type="RefSeq" id="XP_012200293.1">
    <property type="nucleotide sequence ID" value="XM_012344903.1"/>
</dbReference>
<dbReference type="KEGG" id="spar:SPRG_06184"/>
<keyword evidence="1" id="KW-0732">Signal</keyword>
<keyword evidence="4" id="KW-1185">Reference proteome</keyword>
<dbReference type="InterPro" id="IPR010502">
    <property type="entry name" value="Carb-bd_dom_fam9"/>
</dbReference>
<feature type="domain" description="Carbohydrate-binding" evidence="2">
    <location>
        <begin position="43"/>
        <end position="152"/>
    </location>
</feature>
<dbReference type="OrthoDB" id="59288at2759"/>
<dbReference type="Proteomes" id="UP000030745">
    <property type="component" value="Unassembled WGS sequence"/>
</dbReference>
<dbReference type="PANTHER" id="PTHR35532:SF5">
    <property type="entry name" value="CARBOHYDRATE-BINDING DOMAIN-CONTAINING PROTEIN"/>
    <property type="match status" value="1"/>
</dbReference>
<dbReference type="GO" id="GO:0016052">
    <property type="term" value="P:carbohydrate catabolic process"/>
    <property type="evidence" value="ECO:0007669"/>
    <property type="project" value="InterPro"/>
</dbReference>
<evidence type="ECO:0000256" key="1">
    <source>
        <dbReference type="SAM" id="SignalP"/>
    </source>
</evidence>
<dbReference type="Pfam" id="PF06452">
    <property type="entry name" value="CBM9_1"/>
    <property type="match status" value="1"/>
</dbReference>
<dbReference type="OMA" id="EYNWVWS"/>
<feature type="signal peptide" evidence="1">
    <location>
        <begin position="1"/>
        <end position="22"/>
    </location>
</feature>
<dbReference type="PANTHER" id="PTHR35532">
    <property type="entry name" value="SIMILAR TO POLYHYDROXYALKANOATE DEPOLYMERASE"/>
    <property type="match status" value="1"/>
</dbReference>
<dbReference type="CDD" id="cd09620">
    <property type="entry name" value="CBM9_like_3"/>
    <property type="match status" value="1"/>
</dbReference>
<dbReference type="EMBL" id="KK583208">
    <property type="protein sequence ID" value="KDO29129.1"/>
    <property type="molecule type" value="Genomic_DNA"/>
</dbReference>
<dbReference type="Gene3D" id="2.60.40.1190">
    <property type="match status" value="1"/>
</dbReference>
<evidence type="ECO:0000313" key="4">
    <source>
        <dbReference type="Proteomes" id="UP000030745"/>
    </source>
</evidence>
<proteinExistence type="predicted"/>
<dbReference type="GO" id="GO:0030246">
    <property type="term" value="F:carbohydrate binding"/>
    <property type="evidence" value="ECO:0007669"/>
    <property type="project" value="InterPro"/>
</dbReference>
<dbReference type="GeneID" id="24128543"/>
<reference evidence="3 4" key="1">
    <citation type="journal article" date="2013" name="PLoS Genet.">
        <title>Distinctive expansion of potential virulence genes in the genome of the oomycete fish pathogen Saprolegnia parasitica.</title>
        <authorList>
            <person name="Jiang R.H."/>
            <person name="de Bruijn I."/>
            <person name="Haas B.J."/>
            <person name="Belmonte R."/>
            <person name="Lobach L."/>
            <person name="Christie J."/>
            <person name="van den Ackerveken G."/>
            <person name="Bottin A."/>
            <person name="Bulone V."/>
            <person name="Diaz-Moreno S.M."/>
            <person name="Dumas B."/>
            <person name="Fan L."/>
            <person name="Gaulin E."/>
            <person name="Govers F."/>
            <person name="Grenville-Briggs L.J."/>
            <person name="Horner N.R."/>
            <person name="Levin J.Z."/>
            <person name="Mammella M."/>
            <person name="Meijer H.J."/>
            <person name="Morris P."/>
            <person name="Nusbaum C."/>
            <person name="Oome S."/>
            <person name="Phillips A.J."/>
            <person name="van Rooyen D."/>
            <person name="Rzeszutek E."/>
            <person name="Saraiva M."/>
            <person name="Secombes C.J."/>
            <person name="Seidl M.F."/>
            <person name="Snel B."/>
            <person name="Stassen J.H."/>
            <person name="Sykes S."/>
            <person name="Tripathy S."/>
            <person name="van den Berg H."/>
            <person name="Vega-Arreguin J.C."/>
            <person name="Wawra S."/>
            <person name="Young S.K."/>
            <person name="Zeng Q."/>
            <person name="Dieguez-Uribeondo J."/>
            <person name="Russ C."/>
            <person name="Tyler B.M."/>
            <person name="van West P."/>
        </authorList>
    </citation>
    <scope>NUCLEOTIDE SEQUENCE [LARGE SCALE GENOMIC DNA]</scope>
    <source>
        <strain evidence="3 4">CBS 223.65</strain>
    </source>
</reference>
<protein>
    <recommendedName>
        <fullName evidence="2">Carbohydrate-binding domain-containing protein</fullName>
    </recommendedName>
</protein>
<gene>
    <name evidence="3" type="ORF">SPRG_06184</name>
</gene>